<accession>A0A3P6Q2Y9</accession>
<name>A0A3P6Q2Y9_ANISI</name>
<dbReference type="AlphaFoldDB" id="A0A3P6Q2Y9"/>
<dbReference type="OrthoDB" id="6132182at2759"/>
<dbReference type="EMBL" id="UYRR01029077">
    <property type="protein sequence ID" value="VDK39677.1"/>
    <property type="molecule type" value="Genomic_DNA"/>
</dbReference>
<keyword evidence="2" id="KW-1185">Reference proteome</keyword>
<gene>
    <name evidence="1" type="ORF">ASIM_LOCUS9466</name>
</gene>
<reference evidence="1 2" key="1">
    <citation type="submission" date="2018-11" db="EMBL/GenBank/DDBJ databases">
        <authorList>
            <consortium name="Pathogen Informatics"/>
        </authorList>
    </citation>
    <scope>NUCLEOTIDE SEQUENCE [LARGE SCALE GENOMIC DNA]</scope>
</reference>
<protein>
    <submittedName>
        <fullName evidence="1">Uncharacterized protein</fullName>
    </submittedName>
</protein>
<dbReference type="Proteomes" id="UP000267096">
    <property type="component" value="Unassembled WGS sequence"/>
</dbReference>
<evidence type="ECO:0000313" key="1">
    <source>
        <dbReference type="EMBL" id="VDK39677.1"/>
    </source>
</evidence>
<sequence length="103" mass="11690">MSEYTGSADRVYNYDKNAEFAKKLLAEVAGPNCIKRVRSDSRSAEKSSEKSLGKDLLRDIGSRPDNTLKQFEGEKVMHMQTGLVMSLRKSSFIYMRTSWNSCI</sequence>
<organism evidence="1 2">
    <name type="scientific">Anisakis simplex</name>
    <name type="common">Herring worm</name>
    <dbReference type="NCBI Taxonomy" id="6269"/>
    <lineage>
        <taxon>Eukaryota</taxon>
        <taxon>Metazoa</taxon>
        <taxon>Ecdysozoa</taxon>
        <taxon>Nematoda</taxon>
        <taxon>Chromadorea</taxon>
        <taxon>Rhabditida</taxon>
        <taxon>Spirurina</taxon>
        <taxon>Ascaridomorpha</taxon>
        <taxon>Ascaridoidea</taxon>
        <taxon>Anisakidae</taxon>
        <taxon>Anisakis</taxon>
        <taxon>Anisakis simplex complex</taxon>
    </lineage>
</organism>
<proteinExistence type="predicted"/>
<evidence type="ECO:0000313" key="2">
    <source>
        <dbReference type="Proteomes" id="UP000267096"/>
    </source>
</evidence>